<dbReference type="InterPro" id="IPR058240">
    <property type="entry name" value="rSAM_sf"/>
</dbReference>
<name>A0A1M7Y330_9BACT</name>
<dbReference type="OrthoDB" id="9785734at2"/>
<dbReference type="InterPro" id="IPR007197">
    <property type="entry name" value="rSAM"/>
</dbReference>
<feature type="region of interest" description="Disordered" evidence="6">
    <location>
        <begin position="248"/>
        <end position="271"/>
    </location>
</feature>
<dbReference type="InterPro" id="IPR036105">
    <property type="entry name" value="DiNase_FeMo-co_biosyn_sf"/>
</dbReference>
<dbReference type="Pfam" id="PF02579">
    <property type="entry name" value="Nitro_FeMo-Co"/>
    <property type="match status" value="1"/>
</dbReference>
<comment type="cofactor">
    <cofactor evidence="1">
        <name>[4Fe-4S] cluster</name>
        <dbReference type="ChEBI" id="CHEBI:49883"/>
    </cofactor>
</comment>
<sequence>MSHTHTEPTASVCKSPDPHPGITRLPVAPRVNHRIRFAPLQAKHPTPVLPQEAIRMVEGLRAAGSKVDSVLISGPGDPLAEVELPLATIGQLRETFPDLQIVLRALGIGGLQHADKFQQAGISEVELLIDGVLPQVLELIYAWIRPGFKTLKLSEAVHILIDEQAKSIQAFKDAGVKVRVITTFYPTVNDDHLLVLARQVADLGADEMILTPYTPPPEADIFLPTPEPGAIQALIEALSAYLPVREGRAEAHPTAGSDQTPSLLPHPRKDRPNVAVVSSNGMDIDLHLGQAPQLLVYGPRADGLNCLLECRPVPEAGAGTDRWDILASSIPDCFALLTANAGERPRRILDGHGIQVIITQNEIEGTVDTLYGGGKKGRGKRPATT</sequence>
<dbReference type="STRING" id="1121416.SAMN02745220_01516"/>
<dbReference type="EMBL" id="FRFE01000005">
    <property type="protein sequence ID" value="SHO46469.1"/>
    <property type="molecule type" value="Genomic_DNA"/>
</dbReference>
<dbReference type="PROSITE" id="PS51918">
    <property type="entry name" value="RADICAL_SAM"/>
    <property type="match status" value="1"/>
</dbReference>
<dbReference type="Gene3D" id="3.30.420.130">
    <property type="entry name" value="Dinitrogenase iron-molybdenum cofactor biosynthesis domain"/>
    <property type="match status" value="1"/>
</dbReference>
<dbReference type="RefSeq" id="WP_159441245.1">
    <property type="nucleotide sequence ID" value="NZ_FRFE01000005.1"/>
</dbReference>
<dbReference type="InterPro" id="IPR013785">
    <property type="entry name" value="Aldolase_TIM"/>
</dbReference>
<accession>A0A1M7Y330</accession>
<evidence type="ECO:0000259" key="7">
    <source>
        <dbReference type="PROSITE" id="PS51918"/>
    </source>
</evidence>
<dbReference type="GO" id="GO:0003824">
    <property type="term" value="F:catalytic activity"/>
    <property type="evidence" value="ECO:0007669"/>
    <property type="project" value="InterPro"/>
</dbReference>
<dbReference type="GO" id="GO:0051536">
    <property type="term" value="F:iron-sulfur cluster binding"/>
    <property type="evidence" value="ECO:0007669"/>
    <property type="project" value="UniProtKB-KW"/>
</dbReference>
<feature type="domain" description="Radical SAM core" evidence="7">
    <location>
        <begin position="17"/>
        <end position="253"/>
    </location>
</feature>
<evidence type="ECO:0000256" key="1">
    <source>
        <dbReference type="ARBA" id="ARBA00001966"/>
    </source>
</evidence>
<evidence type="ECO:0000256" key="5">
    <source>
        <dbReference type="ARBA" id="ARBA00023014"/>
    </source>
</evidence>
<reference evidence="8 9" key="1">
    <citation type="submission" date="2016-12" db="EMBL/GenBank/DDBJ databases">
        <authorList>
            <person name="Song W.-J."/>
            <person name="Kurnit D.M."/>
        </authorList>
    </citation>
    <scope>NUCLEOTIDE SEQUENCE [LARGE SCALE GENOMIC DNA]</scope>
    <source>
        <strain evidence="8 9">DSM 18488</strain>
    </source>
</reference>
<keyword evidence="2" id="KW-0949">S-adenosyl-L-methionine</keyword>
<dbReference type="AlphaFoldDB" id="A0A1M7Y330"/>
<evidence type="ECO:0000313" key="8">
    <source>
        <dbReference type="EMBL" id="SHO46469.1"/>
    </source>
</evidence>
<proteinExistence type="predicted"/>
<dbReference type="Proteomes" id="UP000184603">
    <property type="component" value="Unassembled WGS sequence"/>
</dbReference>
<keyword evidence="5" id="KW-0411">Iron-sulfur</keyword>
<gene>
    <name evidence="8" type="ORF">SAMN02745220_01516</name>
</gene>
<dbReference type="GO" id="GO:0046872">
    <property type="term" value="F:metal ion binding"/>
    <property type="evidence" value="ECO:0007669"/>
    <property type="project" value="UniProtKB-KW"/>
</dbReference>
<feature type="region of interest" description="Disordered" evidence="6">
    <location>
        <begin position="1"/>
        <end position="22"/>
    </location>
</feature>
<evidence type="ECO:0000313" key="9">
    <source>
        <dbReference type="Proteomes" id="UP000184603"/>
    </source>
</evidence>
<dbReference type="SUPFAM" id="SSF53146">
    <property type="entry name" value="Nitrogenase accessory factor-like"/>
    <property type="match status" value="1"/>
</dbReference>
<dbReference type="InterPro" id="IPR003731">
    <property type="entry name" value="Di-Nase_FeMo-co_biosynth"/>
</dbReference>
<dbReference type="SUPFAM" id="SSF102114">
    <property type="entry name" value="Radical SAM enzymes"/>
    <property type="match status" value="1"/>
</dbReference>
<evidence type="ECO:0000256" key="2">
    <source>
        <dbReference type="ARBA" id="ARBA00022691"/>
    </source>
</evidence>
<keyword evidence="3" id="KW-0479">Metal-binding</keyword>
<keyword evidence="9" id="KW-1185">Reference proteome</keyword>
<protein>
    <submittedName>
        <fullName evidence="8">Nitrogen fixation protein NifB</fullName>
    </submittedName>
</protein>
<organism evidence="8 9">
    <name type="scientific">Desulfopila aestuarii DSM 18488</name>
    <dbReference type="NCBI Taxonomy" id="1121416"/>
    <lineage>
        <taxon>Bacteria</taxon>
        <taxon>Pseudomonadati</taxon>
        <taxon>Thermodesulfobacteriota</taxon>
        <taxon>Desulfobulbia</taxon>
        <taxon>Desulfobulbales</taxon>
        <taxon>Desulfocapsaceae</taxon>
        <taxon>Desulfopila</taxon>
    </lineage>
</organism>
<dbReference type="Gene3D" id="3.20.20.70">
    <property type="entry name" value="Aldolase class I"/>
    <property type="match status" value="1"/>
</dbReference>
<evidence type="ECO:0000256" key="6">
    <source>
        <dbReference type="SAM" id="MobiDB-lite"/>
    </source>
</evidence>
<keyword evidence="4" id="KW-0408">Iron</keyword>
<evidence type="ECO:0000256" key="4">
    <source>
        <dbReference type="ARBA" id="ARBA00023004"/>
    </source>
</evidence>
<evidence type="ECO:0000256" key="3">
    <source>
        <dbReference type="ARBA" id="ARBA00022723"/>
    </source>
</evidence>